<proteinExistence type="predicted"/>
<evidence type="ECO:0000313" key="3">
    <source>
        <dbReference type="RefSeq" id="XP_014511684.1"/>
    </source>
</evidence>
<dbReference type="Proteomes" id="UP000087766">
    <property type="component" value="Chromosome 8"/>
</dbReference>
<feature type="domain" description="Peptidase A3A" evidence="1">
    <location>
        <begin position="103"/>
        <end position="203"/>
    </location>
</feature>
<dbReference type="Gene3D" id="2.40.70.10">
    <property type="entry name" value="Acid Proteases"/>
    <property type="match status" value="1"/>
</dbReference>
<dbReference type="SUPFAM" id="SSF50630">
    <property type="entry name" value="Acid proteases"/>
    <property type="match status" value="1"/>
</dbReference>
<dbReference type="InterPro" id="IPR000588">
    <property type="entry name" value="Pept_A3A"/>
</dbReference>
<dbReference type="CDD" id="cd00303">
    <property type="entry name" value="retropepsin_like"/>
    <property type="match status" value="1"/>
</dbReference>
<evidence type="ECO:0000259" key="1">
    <source>
        <dbReference type="Pfam" id="PF02160"/>
    </source>
</evidence>
<dbReference type="InterPro" id="IPR021109">
    <property type="entry name" value="Peptidase_aspartic_dom_sf"/>
</dbReference>
<dbReference type="Pfam" id="PF02160">
    <property type="entry name" value="Peptidase_A3"/>
    <property type="match status" value="1"/>
</dbReference>
<organism evidence="2 3">
    <name type="scientific">Vigna radiata var. radiata</name>
    <name type="common">Mung bean</name>
    <name type="synonym">Phaseolus aureus</name>
    <dbReference type="NCBI Taxonomy" id="3916"/>
    <lineage>
        <taxon>Eukaryota</taxon>
        <taxon>Viridiplantae</taxon>
        <taxon>Streptophyta</taxon>
        <taxon>Embryophyta</taxon>
        <taxon>Tracheophyta</taxon>
        <taxon>Spermatophyta</taxon>
        <taxon>Magnoliopsida</taxon>
        <taxon>eudicotyledons</taxon>
        <taxon>Gunneridae</taxon>
        <taxon>Pentapetalae</taxon>
        <taxon>rosids</taxon>
        <taxon>fabids</taxon>
        <taxon>Fabales</taxon>
        <taxon>Fabaceae</taxon>
        <taxon>Papilionoideae</taxon>
        <taxon>50 kb inversion clade</taxon>
        <taxon>NPAAA clade</taxon>
        <taxon>indigoferoid/millettioid clade</taxon>
        <taxon>Phaseoleae</taxon>
        <taxon>Vigna</taxon>
    </lineage>
</organism>
<keyword evidence="2" id="KW-1185">Reference proteome</keyword>
<dbReference type="GeneID" id="106770384"/>
<evidence type="ECO:0000313" key="2">
    <source>
        <dbReference type="Proteomes" id="UP000087766"/>
    </source>
</evidence>
<gene>
    <name evidence="3" type="primary">LOC106770384</name>
</gene>
<dbReference type="GO" id="GO:0004190">
    <property type="term" value="F:aspartic-type endopeptidase activity"/>
    <property type="evidence" value="ECO:0007669"/>
    <property type="project" value="InterPro"/>
</dbReference>
<reference evidence="2" key="1">
    <citation type="journal article" date="2014" name="Nat. Commun.">
        <title>Genome sequence of mungbean and insights into evolution within Vigna species.</title>
        <authorList>
            <person name="Kang Y.J."/>
            <person name="Kim S.K."/>
            <person name="Kim M.Y."/>
            <person name="Lestari P."/>
            <person name="Kim K.H."/>
            <person name="Ha B.K."/>
            <person name="Jun T.H."/>
            <person name="Hwang W.J."/>
            <person name="Lee T."/>
            <person name="Lee J."/>
            <person name="Shim S."/>
            <person name="Yoon M.Y."/>
            <person name="Jang Y.E."/>
            <person name="Han K.S."/>
            <person name="Taeprayoon P."/>
            <person name="Yoon N."/>
            <person name="Somta P."/>
            <person name="Tanya P."/>
            <person name="Kim K.S."/>
            <person name="Gwag J.G."/>
            <person name="Moon J.K."/>
            <person name="Lee Y.H."/>
            <person name="Park B.S."/>
            <person name="Bombarely A."/>
            <person name="Doyle J.J."/>
            <person name="Jackson S.A."/>
            <person name="Schafleitner R."/>
            <person name="Srinives P."/>
            <person name="Varshney R.K."/>
            <person name="Lee S.H."/>
        </authorList>
    </citation>
    <scope>NUCLEOTIDE SEQUENCE [LARGE SCALE GENOMIC DNA]</scope>
    <source>
        <strain evidence="2">cv. VC1973A</strain>
    </source>
</reference>
<accession>A0A1S3V0K2</accession>
<dbReference type="PANTHER" id="PTHR33067:SF9">
    <property type="entry name" value="RNA-DIRECTED DNA POLYMERASE"/>
    <property type="match status" value="1"/>
</dbReference>
<dbReference type="RefSeq" id="XP_014511684.1">
    <property type="nucleotide sequence ID" value="XM_014656198.1"/>
</dbReference>
<dbReference type="AlphaFoldDB" id="A0A1S3V0K2"/>
<reference evidence="3" key="2">
    <citation type="submission" date="2025-08" db="UniProtKB">
        <authorList>
            <consortium name="RefSeq"/>
        </authorList>
    </citation>
    <scope>IDENTIFICATION</scope>
    <source>
        <tissue evidence="3">Leaf</tissue>
    </source>
</reference>
<sequence length="227" mass="25981">MEITRPLTEALQQILDYARHMRQYIGERIDLEKKAIEEQEGWNGSLKRRHPPKMKDLEGLKIPCAIGSVKIGRDLLDSGSSIKLMPLSLLKKIGGLTLKPTNISLVVADGSSKKPYGVVEDVLIHIESLEFLVDFVVIEMKEDDRIPVILGRQFMKTAKVIISVYDGVIMLKDKEEKVVYNALKEKLMRKRRGLSIKLERRMQRLFGLNLLKWSTKLQYLAEEHSIG</sequence>
<dbReference type="PANTHER" id="PTHR33067">
    <property type="entry name" value="RNA-DIRECTED DNA POLYMERASE-RELATED"/>
    <property type="match status" value="1"/>
</dbReference>
<protein>
    <submittedName>
        <fullName evidence="3">Uncharacterized protein LOC106770384</fullName>
    </submittedName>
</protein>
<name>A0A1S3V0K2_VIGRR</name>
<dbReference type="KEGG" id="vra:106770384"/>
<dbReference type="GO" id="GO:0006508">
    <property type="term" value="P:proteolysis"/>
    <property type="evidence" value="ECO:0007669"/>
    <property type="project" value="InterPro"/>
</dbReference>